<dbReference type="GO" id="GO:0015074">
    <property type="term" value="P:DNA integration"/>
    <property type="evidence" value="ECO:0007669"/>
    <property type="project" value="InterPro"/>
</dbReference>
<dbReference type="PANTHER" id="PTHR37984">
    <property type="entry name" value="PROTEIN CBG26694"/>
    <property type="match status" value="1"/>
</dbReference>
<dbReference type="Gene3D" id="3.30.70.270">
    <property type="match status" value="1"/>
</dbReference>
<feature type="region of interest" description="Disordered" evidence="2">
    <location>
        <begin position="1323"/>
        <end position="1350"/>
    </location>
</feature>
<comment type="caution">
    <text evidence="4">The sequence shown here is derived from an EMBL/GenBank/DDBJ whole genome shotgun (WGS) entry which is preliminary data.</text>
</comment>
<dbReference type="InterPro" id="IPR000477">
    <property type="entry name" value="RT_dom"/>
</dbReference>
<dbReference type="InterPro" id="IPR050951">
    <property type="entry name" value="Retrovirus_Pol_polyprotein"/>
</dbReference>
<dbReference type="Pfam" id="PF00078">
    <property type="entry name" value="RVT_1"/>
    <property type="match status" value="1"/>
</dbReference>
<dbReference type="Pfam" id="PF17921">
    <property type="entry name" value="Integrase_H2C2"/>
    <property type="match status" value="1"/>
</dbReference>
<dbReference type="EMBL" id="VUJU01006687">
    <property type="protein sequence ID" value="KAF0747865.1"/>
    <property type="molecule type" value="Genomic_DNA"/>
</dbReference>
<dbReference type="InterPro" id="IPR043128">
    <property type="entry name" value="Rev_trsase/Diguanyl_cyclase"/>
</dbReference>
<dbReference type="GO" id="GO:0003676">
    <property type="term" value="F:nucleic acid binding"/>
    <property type="evidence" value="ECO:0007669"/>
    <property type="project" value="InterPro"/>
</dbReference>
<accession>A0A6G0Y204</accession>
<dbReference type="Proteomes" id="UP000478052">
    <property type="component" value="Unassembled WGS sequence"/>
</dbReference>
<evidence type="ECO:0000256" key="1">
    <source>
        <dbReference type="ARBA" id="ARBA00012493"/>
    </source>
</evidence>
<evidence type="ECO:0000256" key="2">
    <source>
        <dbReference type="SAM" id="MobiDB-lite"/>
    </source>
</evidence>
<evidence type="ECO:0000313" key="5">
    <source>
        <dbReference type="Proteomes" id="UP000478052"/>
    </source>
</evidence>
<dbReference type="PROSITE" id="PS50994">
    <property type="entry name" value="INTEGRASE"/>
    <property type="match status" value="1"/>
</dbReference>
<dbReference type="GO" id="GO:0003964">
    <property type="term" value="F:RNA-directed DNA polymerase activity"/>
    <property type="evidence" value="ECO:0007669"/>
    <property type="project" value="UniProtKB-EC"/>
</dbReference>
<reference evidence="4 5" key="1">
    <citation type="submission" date="2019-08" db="EMBL/GenBank/DDBJ databases">
        <title>Whole genome of Aphis craccivora.</title>
        <authorList>
            <person name="Voronova N.V."/>
            <person name="Shulinski R.S."/>
            <person name="Bandarenka Y.V."/>
            <person name="Zhorov D.G."/>
            <person name="Warner D."/>
        </authorList>
    </citation>
    <scope>NUCLEOTIDE SEQUENCE [LARGE SCALE GENOMIC DNA]</scope>
    <source>
        <strain evidence="4">180601</strain>
        <tissue evidence="4">Whole Body</tissue>
    </source>
</reference>
<dbReference type="SUPFAM" id="SSF56672">
    <property type="entry name" value="DNA/RNA polymerases"/>
    <property type="match status" value="1"/>
</dbReference>
<dbReference type="CDD" id="cd01647">
    <property type="entry name" value="RT_LTR"/>
    <property type="match status" value="1"/>
</dbReference>
<dbReference type="PANTHER" id="PTHR37984:SF7">
    <property type="entry name" value="INTEGRASE CATALYTIC DOMAIN-CONTAINING PROTEIN"/>
    <property type="match status" value="1"/>
</dbReference>
<keyword evidence="5" id="KW-1185">Reference proteome</keyword>
<dbReference type="InterPro" id="IPR001584">
    <property type="entry name" value="Integrase_cat-core"/>
</dbReference>
<dbReference type="Gene3D" id="3.10.10.10">
    <property type="entry name" value="HIV Type 1 Reverse Transcriptase, subunit A, domain 1"/>
    <property type="match status" value="1"/>
</dbReference>
<dbReference type="InterPro" id="IPR041588">
    <property type="entry name" value="Integrase_H2C2"/>
</dbReference>
<dbReference type="Gene3D" id="3.30.420.10">
    <property type="entry name" value="Ribonuclease H-like superfamily/Ribonuclease H"/>
    <property type="match status" value="1"/>
</dbReference>
<dbReference type="SUPFAM" id="SSF56219">
    <property type="entry name" value="DNase I-like"/>
    <property type="match status" value="1"/>
</dbReference>
<dbReference type="Gene3D" id="1.10.340.70">
    <property type="match status" value="1"/>
</dbReference>
<protein>
    <recommendedName>
        <fullName evidence="1">RNA-directed DNA polymerase</fullName>
        <ecNumber evidence="1">2.7.7.49</ecNumber>
    </recommendedName>
</protein>
<dbReference type="InterPro" id="IPR012337">
    <property type="entry name" value="RNaseH-like_sf"/>
</dbReference>
<dbReference type="Gene3D" id="4.10.60.10">
    <property type="entry name" value="Zinc finger, CCHC-type"/>
    <property type="match status" value="1"/>
</dbReference>
<proteinExistence type="predicted"/>
<gene>
    <name evidence="4" type="ORF">FWK35_00020961</name>
</gene>
<dbReference type="SUPFAM" id="SSF53098">
    <property type="entry name" value="Ribonuclease H-like"/>
    <property type="match status" value="1"/>
</dbReference>
<organism evidence="4 5">
    <name type="scientific">Aphis craccivora</name>
    <name type="common">Cowpea aphid</name>
    <dbReference type="NCBI Taxonomy" id="307492"/>
    <lineage>
        <taxon>Eukaryota</taxon>
        <taxon>Metazoa</taxon>
        <taxon>Ecdysozoa</taxon>
        <taxon>Arthropoda</taxon>
        <taxon>Hexapoda</taxon>
        <taxon>Insecta</taxon>
        <taxon>Pterygota</taxon>
        <taxon>Neoptera</taxon>
        <taxon>Paraneoptera</taxon>
        <taxon>Hemiptera</taxon>
        <taxon>Sternorrhyncha</taxon>
        <taxon>Aphidomorpha</taxon>
        <taxon>Aphidoidea</taxon>
        <taxon>Aphididae</taxon>
        <taxon>Aphidini</taxon>
        <taxon>Aphis</taxon>
        <taxon>Aphis</taxon>
    </lineage>
</organism>
<evidence type="ECO:0000313" key="4">
    <source>
        <dbReference type="EMBL" id="KAF0747865.1"/>
    </source>
</evidence>
<dbReference type="FunFam" id="1.10.340.70:FF:000003">
    <property type="entry name" value="Protein CBG25708"/>
    <property type="match status" value="1"/>
</dbReference>
<evidence type="ECO:0000259" key="3">
    <source>
        <dbReference type="PROSITE" id="PS50994"/>
    </source>
</evidence>
<dbReference type="EC" id="2.7.7.49" evidence="1"/>
<feature type="domain" description="Integrase catalytic" evidence="3">
    <location>
        <begin position="1100"/>
        <end position="1258"/>
    </location>
</feature>
<dbReference type="InterPro" id="IPR036397">
    <property type="entry name" value="RNaseH_sf"/>
</dbReference>
<name>A0A6G0Y204_APHCR</name>
<dbReference type="OrthoDB" id="6631019at2759"/>
<dbReference type="InterPro" id="IPR043502">
    <property type="entry name" value="DNA/RNA_pol_sf"/>
</dbReference>
<dbReference type="InterPro" id="IPR036691">
    <property type="entry name" value="Endo/exonu/phosph_ase_sf"/>
</dbReference>
<sequence>MILDKYIIKDINNLSSFNYGNDNIINVLNIRSIFENFDELVLMLNSNNSNFDIIVLTETWLLYDFHFELNGYHTVNSLDIYRSPNTNIDKFLESLNNYLEHFDDYNERFIIGSDLSINIMDANLSNDYLNIMAINNFISCINNFTRVTNTTKSCIDHIFTKNIDIHCINSFILECSITDHYGTIIQFNHQLNPISTRTNKKNENNKRLINENIYKVNWVKFLNMNNIDDAMHCFLHNIDEIIQNASTNVAINKTKKFNKLKSWTTKGLVISINNKHKMSKKLLLSPFNINLKMKYIKYRNLLTSLINKAKKLHYQAIFKKYKYNPKKIWQLTNEIADSERSDECIDFTMMCVHCFFLFFVSVNSITSRNNAPISNFEGGFRCKSEYPLVHYRGQKLTFHVLETSKMSENINLPTTFDLSGSNVAEKWKSFKQRFDIYLLASNQQQCEGKRKTALMLHCLGSEILPILNGFEFKKTNDAADYEIVVSKFNEYFIPKKNIVYEQHMFFTRDQKTGENIDEYVKELRLLASSCEFGKLVDTLIRGRLICGLIDNKIKERLLKEGNIGLEKVLDVCRSDEIVRKQMSTMDNGTNNCNIEEIQKFKKYDQVGKQIEESKGKYNSNKNVKIINNCKRCGRNHKINNCPAYGKKCIKCEKLNHFAKQCKSTKSESKINEIEEKEFFIGVVGENKNKNIEKDWIVSLRTNDTGAQANVLPSEILKGINTQVVLEPTKTKLSTYDGNNIKVLGKCNLVIETGNGNEKQKSCEFYVVNTQAEKKVAILGLEDSVKLGIVKRLLEINENDENTSLIKEFKHVFEGVGCIEGNYEIKLKDNFVPVACATRKIPFSLEEPLRKELNKLCELQIIEKVEEFTEWVHPIVLAKKPNGAIRICLDPQNLNKVIQREYFQIPTVEEILKQLGGGKVFSTFDANQGFHQIKLTDESSKMCTFSTPMGRYRYLRMPFGISSAPEIFHKNENKREQFKLATESDKELNMLKEYVIKGWPEKREQLNEENRKYWDSKELITVHDGVLYKSNRIIVPESLRNEMLKKIHFNHMGIEKCKYRARTCLYWLGMNKDIEEVVNRCQICLKYRKANTKEPLECSEVPDRPWQVVGTDLFHFQGKNYIMLVDYFSKFIEFVMIPKLTSLNTINAIKSTGYLKLLDRTGVPNIHQKSKKFIKEWNIKHILVVSSPTNAQSNGMIERYIQTLKKMLVKAEEDNKDIYLALLEYRNTPISKDLASPAEILMGRKINGLLPIEDDKRKYTEVREKFIEIQNEQKQYYDKGAKELKELKEGDKVYLKKKKDEKYWSPGVIKNKIKGRREFWRNRRQLHKTPEVESKHRVKDRKGNTNSKRKTKIPNKFKDFKIIFTFDVNELLIGRVTKT</sequence>
<dbReference type="GO" id="GO:0042575">
    <property type="term" value="C:DNA polymerase complex"/>
    <property type="evidence" value="ECO:0007669"/>
    <property type="project" value="UniProtKB-ARBA"/>
</dbReference>